<dbReference type="AlphaFoldDB" id="A0A501WMS0"/>
<reference evidence="9 10" key="1">
    <citation type="submission" date="2019-06" db="EMBL/GenBank/DDBJ databases">
        <title>A novel bacterium of genus Marinomonas, isolated from coastal sand.</title>
        <authorList>
            <person name="Huang H."/>
            <person name="Mo K."/>
            <person name="Hu Y."/>
        </authorList>
    </citation>
    <scope>NUCLEOTIDE SEQUENCE [LARGE SCALE GENOMIC DNA]</scope>
    <source>
        <strain evidence="9 10">HB171799</strain>
    </source>
</reference>
<evidence type="ECO:0000256" key="4">
    <source>
        <dbReference type="ARBA" id="ARBA00022692"/>
    </source>
</evidence>
<proteinExistence type="inferred from homology"/>
<dbReference type="RefSeq" id="WP_140589548.1">
    <property type="nucleotide sequence ID" value="NZ_VFRR01000024.1"/>
</dbReference>
<evidence type="ECO:0000256" key="6">
    <source>
        <dbReference type="ARBA" id="ARBA00023136"/>
    </source>
</evidence>
<dbReference type="GO" id="GO:0022857">
    <property type="term" value="F:transmembrane transporter activity"/>
    <property type="evidence" value="ECO:0007669"/>
    <property type="project" value="InterPro"/>
</dbReference>
<keyword evidence="10" id="KW-1185">Reference proteome</keyword>
<feature type="transmembrane region" description="Helical" evidence="7">
    <location>
        <begin position="66"/>
        <end position="85"/>
    </location>
</feature>
<feature type="transmembrane region" description="Helical" evidence="7">
    <location>
        <begin position="330"/>
        <end position="346"/>
    </location>
</feature>
<feature type="transmembrane region" description="Helical" evidence="7">
    <location>
        <begin position="159"/>
        <end position="178"/>
    </location>
</feature>
<evidence type="ECO:0000256" key="2">
    <source>
        <dbReference type="ARBA" id="ARBA00008335"/>
    </source>
</evidence>
<accession>A0A501WMS0</accession>
<keyword evidence="4 7" id="KW-0812">Transmembrane</keyword>
<dbReference type="GO" id="GO:0016020">
    <property type="term" value="C:membrane"/>
    <property type="evidence" value="ECO:0007669"/>
    <property type="project" value="TreeGrafter"/>
</dbReference>
<name>A0A501WMS0_9GAMM</name>
<dbReference type="PANTHER" id="PTHR23514:SF3">
    <property type="entry name" value="BYPASS OF STOP CODON PROTEIN 6"/>
    <property type="match status" value="1"/>
</dbReference>
<keyword evidence="5 7" id="KW-1133">Transmembrane helix</keyword>
<evidence type="ECO:0000256" key="7">
    <source>
        <dbReference type="SAM" id="Phobius"/>
    </source>
</evidence>
<feature type="transmembrane region" description="Helical" evidence="7">
    <location>
        <begin position="39"/>
        <end position="59"/>
    </location>
</feature>
<evidence type="ECO:0000256" key="1">
    <source>
        <dbReference type="ARBA" id="ARBA00004127"/>
    </source>
</evidence>
<comment type="subcellular location">
    <subcellularLocation>
        <location evidence="1">Endomembrane system</location>
        <topology evidence="1">Multi-pass membrane protein</topology>
    </subcellularLocation>
</comment>
<evidence type="ECO:0000313" key="9">
    <source>
        <dbReference type="EMBL" id="TPE49484.1"/>
    </source>
</evidence>
<keyword evidence="6 7" id="KW-0472">Membrane</keyword>
<dbReference type="Gene3D" id="1.20.1250.20">
    <property type="entry name" value="MFS general substrate transporter like domains"/>
    <property type="match status" value="2"/>
</dbReference>
<gene>
    <name evidence="9" type="ORF">FJM67_11840</name>
</gene>
<dbReference type="Pfam" id="PF07690">
    <property type="entry name" value="MFS_1"/>
    <property type="match status" value="1"/>
</dbReference>
<comment type="caution">
    <text evidence="9">The sequence shown here is derived from an EMBL/GenBank/DDBJ whole genome shotgun (WGS) entry which is preliminary data.</text>
</comment>
<dbReference type="SUPFAM" id="SSF103473">
    <property type="entry name" value="MFS general substrate transporter"/>
    <property type="match status" value="1"/>
</dbReference>
<dbReference type="InterPro" id="IPR020846">
    <property type="entry name" value="MFS_dom"/>
</dbReference>
<feature type="transmembrane region" description="Helical" evidence="7">
    <location>
        <begin position="212"/>
        <end position="233"/>
    </location>
</feature>
<feature type="transmembrane region" description="Helical" evidence="7">
    <location>
        <begin position="272"/>
        <end position="293"/>
    </location>
</feature>
<protein>
    <submittedName>
        <fullName evidence="9">MFS transporter</fullName>
    </submittedName>
</protein>
<dbReference type="PROSITE" id="PS50850">
    <property type="entry name" value="MFS"/>
    <property type="match status" value="1"/>
</dbReference>
<comment type="similarity">
    <text evidence="2">Belongs to the major facilitator superfamily.</text>
</comment>
<evidence type="ECO:0000259" key="8">
    <source>
        <dbReference type="PROSITE" id="PS50850"/>
    </source>
</evidence>
<evidence type="ECO:0000313" key="10">
    <source>
        <dbReference type="Proteomes" id="UP000315901"/>
    </source>
</evidence>
<feature type="transmembrane region" description="Helical" evidence="7">
    <location>
        <begin position="127"/>
        <end position="147"/>
    </location>
</feature>
<dbReference type="GO" id="GO:0012505">
    <property type="term" value="C:endomembrane system"/>
    <property type="evidence" value="ECO:0007669"/>
    <property type="project" value="UniProtKB-SubCell"/>
</dbReference>
<organism evidence="9 10">
    <name type="scientific">Maribrevibacterium harenarium</name>
    <dbReference type="NCBI Taxonomy" id="2589817"/>
    <lineage>
        <taxon>Bacteria</taxon>
        <taxon>Pseudomonadati</taxon>
        <taxon>Pseudomonadota</taxon>
        <taxon>Gammaproteobacteria</taxon>
        <taxon>Oceanospirillales</taxon>
        <taxon>Oceanospirillaceae</taxon>
        <taxon>Maribrevibacterium</taxon>
    </lineage>
</organism>
<sequence>MLLLLVIIYFAFISLGLPDAVLGASWPMMHQDLGVGVEYAGAVALLISVGTVLSSLLTVTLIKRFGVGLVVAGSVALTAMALIGFSQSHGLLGLMLLSIPLGLGAGAVDSALNNFVATHYESKHMNYLHSFWGVGATSGPLLMANYLLIQEGWRDGYQLLGGIQFTLVVVLFAALPLWKKAVDVTVDDSDESTAPLGNRAVLSIAGVKIQMLMFFCYCAIELGAGLWAASFLIAEKGAFADVAALWVAIYYGGITAGRFLCGAIADRLNEALMIRVGALLILAGAVLLLLPIGGLLPNLGLLLIGLGCAPVFPNTLHLTPARFGKRASQAIISVSMATAYIGNTLVPPTMGIVLKGISFAAFPYLLFFFALILWWTTERLNKYERS</sequence>
<dbReference type="PANTHER" id="PTHR23514">
    <property type="entry name" value="BYPASS OF STOP CODON PROTEIN 6"/>
    <property type="match status" value="1"/>
</dbReference>
<dbReference type="EMBL" id="VFRR01000024">
    <property type="protein sequence ID" value="TPE49484.1"/>
    <property type="molecule type" value="Genomic_DNA"/>
</dbReference>
<dbReference type="InterPro" id="IPR036259">
    <property type="entry name" value="MFS_trans_sf"/>
</dbReference>
<dbReference type="OrthoDB" id="9795150at2"/>
<dbReference type="InterPro" id="IPR011701">
    <property type="entry name" value="MFS"/>
</dbReference>
<keyword evidence="3" id="KW-0813">Transport</keyword>
<feature type="transmembrane region" description="Helical" evidence="7">
    <location>
        <begin position="352"/>
        <end position="375"/>
    </location>
</feature>
<dbReference type="InterPro" id="IPR051788">
    <property type="entry name" value="MFS_Transporter"/>
</dbReference>
<feature type="transmembrane region" description="Helical" evidence="7">
    <location>
        <begin position="91"/>
        <end position="115"/>
    </location>
</feature>
<dbReference type="Proteomes" id="UP000315901">
    <property type="component" value="Unassembled WGS sequence"/>
</dbReference>
<feature type="transmembrane region" description="Helical" evidence="7">
    <location>
        <begin position="299"/>
        <end position="318"/>
    </location>
</feature>
<feature type="transmembrane region" description="Helical" evidence="7">
    <location>
        <begin position="239"/>
        <end position="260"/>
    </location>
</feature>
<evidence type="ECO:0000256" key="3">
    <source>
        <dbReference type="ARBA" id="ARBA00022448"/>
    </source>
</evidence>
<evidence type="ECO:0000256" key="5">
    <source>
        <dbReference type="ARBA" id="ARBA00022989"/>
    </source>
</evidence>
<feature type="domain" description="Major facilitator superfamily (MFS) profile" evidence="8">
    <location>
        <begin position="4"/>
        <end position="381"/>
    </location>
</feature>